<evidence type="ECO:0000313" key="4">
    <source>
        <dbReference type="Proteomes" id="UP000054632"/>
    </source>
</evidence>
<dbReference type="Proteomes" id="UP000054826">
    <property type="component" value="Unassembled WGS sequence"/>
</dbReference>
<dbReference type="EMBL" id="JYDV01000001">
    <property type="protein sequence ID" value="KRZ46223.1"/>
    <property type="molecule type" value="Genomic_DNA"/>
</dbReference>
<evidence type="ECO:0000313" key="6">
    <source>
        <dbReference type="Proteomes" id="UP000054995"/>
    </source>
</evidence>
<dbReference type="OrthoDB" id="10385314at2759"/>
<organism evidence="2 6">
    <name type="scientific">Trichinella pseudospiralis</name>
    <name type="common">Parasitic roundworm</name>
    <dbReference type="NCBI Taxonomy" id="6337"/>
    <lineage>
        <taxon>Eukaryota</taxon>
        <taxon>Metazoa</taxon>
        <taxon>Ecdysozoa</taxon>
        <taxon>Nematoda</taxon>
        <taxon>Enoplea</taxon>
        <taxon>Dorylaimia</taxon>
        <taxon>Trichinellida</taxon>
        <taxon>Trichinellidae</taxon>
        <taxon>Trichinella</taxon>
    </lineage>
</organism>
<sequence length="76" mass="8675">MLEVETDWRKILQLGFLSVESGKIVTCRAFSAAEFPLAVTRRLGRSRAIGHYQRPFQSYYPSIQSTPTPSLMRLVD</sequence>
<evidence type="ECO:0000313" key="2">
    <source>
        <dbReference type="EMBL" id="KRY92398.1"/>
    </source>
</evidence>
<dbReference type="EMBL" id="JYDT01000007">
    <property type="protein sequence ID" value="KRY92398.1"/>
    <property type="molecule type" value="Genomic_DNA"/>
</dbReference>
<evidence type="ECO:0000313" key="1">
    <source>
        <dbReference type="EMBL" id="KRY78848.1"/>
    </source>
</evidence>
<dbReference type="Proteomes" id="UP000054632">
    <property type="component" value="Unassembled WGS sequence"/>
</dbReference>
<comment type="caution">
    <text evidence="2">The sequence shown here is derived from an EMBL/GenBank/DDBJ whole genome shotgun (WGS) entry which is preliminary data.</text>
</comment>
<evidence type="ECO:0000313" key="3">
    <source>
        <dbReference type="EMBL" id="KRZ46223.1"/>
    </source>
</evidence>
<reference evidence="4 5" key="1">
    <citation type="submission" date="2015-01" db="EMBL/GenBank/DDBJ databases">
        <title>Evolution of Trichinella species and genotypes.</title>
        <authorList>
            <person name="Korhonen P.K."/>
            <person name="Edoardo P."/>
            <person name="Giuseppe L.R."/>
            <person name="Gasser R.B."/>
        </authorList>
    </citation>
    <scope>NUCLEOTIDE SEQUENCE [LARGE SCALE GENOMIC DNA]</scope>
    <source>
        <strain evidence="1">ISS13</strain>
        <strain evidence="3">ISS176</strain>
        <strain evidence="2">ISS470</strain>
    </source>
</reference>
<dbReference type="AlphaFoldDB" id="A0A0V1G2C6"/>
<keyword evidence="6" id="KW-1185">Reference proteome</keyword>
<evidence type="ECO:0000313" key="5">
    <source>
        <dbReference type="Proteomes" id="UP000054826"/>
    </source>
</evidence>
<dbReference type="EMBL" id="JYDR01000003">
    <property type="protein sequence ID" value="KRY78848.1"/>
    <property type="molecule type" value="Genomic_DNA"/>
</dbReference>
<protein>
    <submittedName>
        <fullName evidence="2">Uncharacterized protein</fullName>
    </submittedName>
</protein>
<gene>
    <name evidence="1" type="ORF">T4A_12073</name>
    <name evidence="3" type="ORF">T4C_2436</name>
    <name evidence="2" type="ORF">T4D_15536</name>
</gene>
<dbReference type="Proteomes" id="UP000054995">
    <property type="component" value="Unassembled WGS sequence"/>
</dbReference>
<proteinExistence type="predicted"/>
<accession>A0A0V1G2C6</accession>
<name>A0A0V1G2C6_TRIPS</name>